<accession>A0A4C1YMK3</accession>
<name>A0A4C1YMK3_EUMVA</name>
<dbReference type="AlphaFoldDB" id="A0A4C1YMK3"/>
<dbReference type="Proteomes" id="UP000299102">
    <property type="component" value="Unassembled WGS sequence"/>
</dbReference>
<comment type="caution">
    <text evidence="1">The sequence shown here is derived from an EMBL/GenBank/DDBJ whole genome shotgun (WGS) entry which is preliminary data.</text>
</comment>
<reference evidence="1 2" key="1">
    <citation type="journal article" date="2019" name="Commun. Biol.">
        <title>The bagworm genome reveals a unique fibroin gene that provides high tensile strength.</title>
        <authorList>
            <person name="Kono N."/>
            <person name="Nakamura H."/>
            <person name="Ohtoshi R."/>
            <person name="Tomita M."/>
            <person name="Numata K."/>
            <person name="Arakawa K."/>
        </authorList>
    </citation>
    <scope>NUCLEOTIDE SEQUENCE [LARGE SCALE GENOMIC DNA]</scope>
</reference>
<dbReference type="EMBL" id="BGZK01001341">
    <property type="protein sequence ID" value="GBP77661.1"/>
    <property type="molecule type" value="Genomic_DNA"/>
</dbReference>
<sequence>MTGPAGPCSVELAAARLCRIQLYRCEISLFTLEENFPGRKDELFRTRETRNCFSEWSALDHNTPARWSPPPLDTRSRKRRYRHIAAFWEGLGYLMMGEWATGTVAHWTKQTEKAYFTFVFSESVRRSLATPDWHCANMRTFLKPLMLAQCQGQGSIPALRYEVKRLWDRLLQKWGG</sequence>
<evidence type="ECO:0000313" key="2">
    <source>
        <dbReference type="Proteomes" id="UP000299102"/>
    </source>
</evidence>
<protein>
    <submittedName>
        <fullName evidence="1">Uncharacterized protein</fullName>
    </submittedName>
</protein>
<gene>
    <name evidence="1" type="ORF">EVAR_57046_1</name>
</gene>
<keyword evidence="2" id="KW-1185">Reference proteome</keyword>
<proteinExistence type="predicted"/>
<organism evidence="1 2">
    <name type="scientific">Eumeta variegata</name>
    <name type="common">Bagworm moth</name>
    <name type="synonym">Eumeta japonica</name>
    <dbReference type="NCBI Taxonomy" id="151549"/>
    <lineage>
        <taxon>Eukaryota</taxon>
        <taxon>Metazoa</taxon>
        <taxon>Ecdysozoa</taxon>
        <taxon>Arthropoda</taxon>
        <taxon>Hexapoda</taxon>
        <taxon>Insecta</taxon>
        <taxon>Pterygota</taxon>
        <taxon>Neoptera</taxon>
        <taxon>Endopterygota</taxon>
        <taxon>Lepidoptera</taxon>
        <taxon>Glossata</taxon>
        <taxon>Ditrysia</taxon>
        <taxon>Tineoidea</taxon>
        <taxon>Psychidae</taxon>
        <taxon>Oiketicinae</taxon>
        <taxon>Eumeta</taxon>
    </lineage>
</organism>
<evidence type="ECO:0000313" key="1">
    <source>
        <dbReference type="EMBL" id="GBP77661.1"/>
    </source>
</evidence>